<keyword evidence="2" id="KW-0805">Transcription regulation</keyword>
<dbReference type="InterPro" id="IPR036955">
    <property type="entry name" value="AP2/ERF_dom_sf"/>
</dbReference>
<evidence type="ECO:0000256" key="6">
    <source>
        <dbReference type="ARBA" id="ARBA00023242"/>
    </source>
</evidence>
<dbReference type="AlphaFoldDB" id="A0AAV0Z830"/>
<dbReference type="Proteomes" id="UP001157006">
    <property type="component" value="Chromosome 1S"/>
</dbReference>
<keyword evidence="4" id="KW-0010">Activator</keyword>
<evidence type="ECO:0000256" key="3">
    <source>
        <dbReference type="ARBA" id="ARBA00023125"/>
    </source>
</evidence>
<dbReference type="PANTHER" id="PTHR31985:SF130">
    <property type="entry name" value="ETHYLENE-RESPONSIVE TRANSCRIPTION FACTOR ERF034"/>
    <property type="match status" value="1"/>
</dbReference>
<dbReference type="Gene3D" id="3.30.730.10">
    <property type="entry name" value="AP2/ERF domain"/>
    <property type="match status" value="1"/>
</dbReference>
<evidence type="ECO:0000313" key="10">
    <source>
        <dbReference type="EMBL" id="CAI8594710.1"/>
    </source>
</evidence>
<sequence>MVDDSPSSPSPSSPPQSLTCSSDEEKRGKKRERDSNKNTNTNHPVYRGVRMRAWGKWVSEIREPKKKNRIWLGTFQTAEMAARAHDAAALTLKGSSAFLNFPELSASLPKPASNSPKDVQAAAARAALMVPPPPLSPEPSSSSTSTTTTTSSSSLSSSHSMPEDLVEIVELPRLGTCFETLDPSNELVFFDSLDYSESWYHGIYDDEEENGYGSGCNFNMISMHDPENTVLSLWS</sequence>
<dbReference type="InterPro" id="IPR016177">
    <property type="entry name" value="DNA-bd_dom_sf"/>
</dbReference>
<evidence type="ECO:0000256" key="4">
    <source>
        <dbReference type="ARBA" id="ARBA00023159"/>
    </source>
</evidence>
<keyword evidence="6" id="KW-0539">Nucleus</keyword>
<evidence type="ECO:0000256" key="5">
    <source>
        <dbReference type="ARBA" id="ARBA00023163"/>
    </source>
</evidence>
<protein>
    <recommendedName>
        <fullName evidence="9">AP2/ERF domain-containing protein</fullName>
    </recommendedName>
</protein>
<dbReference type="PRINTS" id="PR00367">
    <property type="entry name" value="ETHRSPELEMNT"/>
</dbReference>
<dbReference type="GO" id="GO:0003700">
    <property type="term" value="F:DNA-binding transcription factor activity"/>
    <property type="evidence" value="ECO:0007669"/>
    <property type="project" value="InterPro"/>
</dbReference>
<dbReference type="PANTHER" id="PTHR31985">
    <property type="entry name" value="ETHYLENE-RESPONSIVE TRANSCRIPTION FACTOR ERF042-RELATED"/>
    <property type="match status" value="1"/>
</dbReference>
<dbReference type="SMART" id="SM00380">
    <property type="entry name" value="AP2"/>
    <property type="match status" value="1"/>
</dbReference>
<feature type="region of interest" description="Disordered" evidence="8">
    <location>
        <begin position="1"/>
        <end position="45"/>
    </location>
</feature>
<proteinExistence type="inferred from homology"/>
<keyword evidence="5" id="KW-0804">Transcription</keyword>
<evidence type="ECO:0000256" key="7">
    <source>
        <dbReference type="ARBA" id="ARBA00024343"/>
    </source>
</evidence>
<feature type="domain" description="AP2/ERF" evidence="9">
    <location>
        <begin position="45"/>
        <end position="102"/>
    </location>
</feature>
<dbReference type="InterPro" id="IPR001471">
    <property type="entry name" value="AP2/ERF_dom"/>
</dbReference>
<comment type="subcellular location">
    <subcellularLocation>
        <location evidence="1">Nucleus</location>
    </subcellularLocation>
</comment>
<feature type="compositionally biased region" description="Low complexity" evidence="8">
    <location>
        <begin position="138"/>
        <end position="158"/>
    </location>
</feature>
<accession>A0AAV0Z830</accession>
<dbReference type="PROSITE" id="PS51032">
    <property type="entry name" value="AP2_ERF"/>
    <property type="match status" value="1"/>
</dbReference>
<evidence type="ECO:0000256" key="1">
    <source>
        <dbReference type="ARBA" id="ARBA00004123"/>
    </source>
</evidence>
<evidence type="ECO:0000313" key="11">
    <source>
        <dbReference type="Proteomes" id="UP001157006"/>
    </source>
</evidence>
<keyword evidence="11" id="KW-1185">Reference proteome</keyword>
<gene>
    <name evidence="10" type="ORF">VFH_I154440</name>
</gene>
<feature type="compositionally biased region" description="Basic and acidic residues" evidence="8">
    <location>
        <begin position="23"/>
        <end position="36"/>
    </location>
</feature>
<dbReference type="Pfam" id="PF00847">
    <property type="entry name" value="AP2"/>
    <property type="match status" value="1"/>
</dbReference>
<dbReference type="GO" id="GO:0003677">
    <property type="term" value="F:DNA binding"/>
    <property type="evidence" value="ECO:0007669"/>
    <property type="project" value="UniProtKB-KW"/>
</dbReference>
<keyword evidence="3" id="KW-0238">DNA-binding</keyword>
<dbReference type="CDD" id="cd00018">
    <property type="entry name" value="AP2"/>
    <property type="match status" value="1"/>
</dbReference>
<feature type="region of interest" description="Disordered" evidence="8">
    <location>
        <begin position="130"/>
        <end position="161"/>
    </location>
</feature>
<comment type="similarity">
    <text evidence="7">Belongs to the AP2/ERF transcription factor family. ERF subfamily.</text>
</comment>
<reference evidence="10 11" key="1">
    <citation type="submission" date="2023-01" db="EMBL/GenBank/DDBJ databases">
        <authorList>
            <person name="Kreplak J."/>
        </authorList>
    </citation>
    <scope>NUCLEOTIDE SEQUENCE [LARGE SCALE GENOMIC DNA]</scope>
</reference>
<evidence type="ECO:0000256" key="8">
    <source>
        <dbReference type="SAM" id="MobiDB-lite"/>
    </source>
</evidence>
<name>A0AAV0Z830_VICFA</name>
<organism evidence="10 11">
    <name type="scientific">Vicia faba</name>
    <name type="common">Broad bean</name>
    <name type="synonym">Faba vulgaris</name>
    <dbReference type="NCBI Taxonomy" id="3906"/>
    <lineage>
        <taxon>Eukaryota</taxon>
        <taxon>Viridiplantae</taxon>
        <taxon>Streptophyta</taxon>
        <taxon>Embryophyta</taxon>
        <taxon>Tracheophyta</taxon>
        <taxon>Spermatophyta</taxon>
        <taxon>Magnoliopsida</taxon>
        <taxon>eudicotyledons</taxon>
        <taxon>Gunneridae</taxon>
        <taxon>Pentapetalae</taxon>
        <taxon>rosids</taxon>
        <taxon>fabids</taxon>
        <taxon>Fabales</taxon>
        <taxon>Fabaceae</taxon>
        <taxon>Papilionoideae</taxon>
        <taxon>50 kb inversion clade</taxon>
        <taxon>NPAAA clade</taxon>
        <taxon>Hologalegina</taxon>
        <taxon>IRL clade</taxon>
        <taxon>Fabeae</taxon>
        <taxon>Vicia</taxon>
    </lineage>
</organism>
<evidence type="ECO:0000256" key="2">
    <source>
        <dbReference type="ARBA" id="ARBA00023015"/>
    </source>
</evidence>
<dbReference type="EMBL" id="OX451735">
    <property type="protein sequence ID" value="CAI8594710.1"/>
    <property type="molecule type" value="Genomic_DNA"/>
</dbReference>
<dbReference type="GO" id="GO:0005634">
    <property type="term" value="C:nucleus"/>
    <property type="evidence" value="ECO:0007669"/>
    <property type="project" value="UniProtKB-SubCell"/>
</dbReference>
<dbReference type="FunFam" id="3.30.730.10:FF:000001">
    <property type="entry name" value="Ethylene-responsive transcription factor 2"/>
    <property type="match status" value="1"/>
</dbReference>
<evidence type="ECO:0000259" key="9">
    <source>
        <dbReference type="PROSITE" id="PS51032"/>
    </source>
</evidence>
<dbReference type="InterPro" id="IPR051032">
    <property type="entry name" value="AP2/ERF_TF_ERF_subfamily"/>
</dbReference>
<dbReference type="SUPFAM" id="SSF54171">
    <property type="entry name" value="DNA-binding domain"/>
    <property type="match status" value="1"/>
</dbReference>